<dbReference type="EMBL" id="OFSM01000006">
    <property type="protein sequence ID" value="SOY28693.1"/>
    <property type="molecule type" value="Genomic_DNA"/>
</dbReference>
<dbReference type="Pfam" id="PF00144">
    <property type="entry name" value="Beta-lactamase"/>
    <property type="match status" value="1"/>
</dbReference>
<evidence type="ECO:0000313" key="2">
    <source>
        <dbReference type="EMBL" id="SOY28693.1"/>
    </source>
</evidence>
<feature type="domain" description="Beta-lactamase-related" evidence="1">
    <location>
        <begin position="42"/>
        <end position="302"/>
    </location>
</feature>
<accession>A0A2K4ZE09</accession>
<dbReference type="InterPro" id="IPR050789">
    <property type="entry name" value="Diverse_Enzym_Activities"/>
</dbReference>
<proteinExistence type="predicted"/>
<evidence type="ECO:0000259" key="1">
    <source>
        <dbReference type="Pfam" id="PF00144"/>
    </source>
</evidence>
<dbReference type="PANTHER" id="PTHR43283">
    <property type="entry name" value="BETA-LACTAMASE-RELATED"/>
    <property type="match status" value="1"/>
</dbReference>
<dbReference type="PANTHER" id="PTHR43283:SF7">
    <property type="entry name" value="BETA-LACTAMASE-RELATED DOMAIN-CONTAINING PROTEIN"/>
    <property type="match status" value="1"/>
</dbReference>
<dbReference type="RefSeq" id="WP_172455001.1">
    <property type="nucleotide sequence ID" value="NZ_JANJZD010000006.1"/>
</dbReference>
<protein>
    <submittedName>
        <fullName evidence="2">Beta-lactamase</fullName>
    </submittedName>
</protein>
<dbReference type="Gene3D" id="3.40.710.10">
    <property type="entry name" value="DD-peptidase/beta-lactamase superfamily"/>
    <property type="match status" value="1"/>
</dbReference>
<dbReference type="SUPFAM" id="SSF56601">
    <property type="entry name" value="beta-lactamase/transpeptidase-like"/>
    <property type="match status" value="1"/>
</dbReference>
<dbReference type="InterPro" id="IPR001466">
    <property type="entry name" value="Beta-lactam-related"/>
</dbReference>
<dbReference type="AlphaFoldDB" id="A0A2K4ZE09"/>
<name>A0A2K4ZE09_9FIRM</name>
<dbReference type="Proteomes" id="UP000236311">
    <property type="component" value="Unassembled WGS sequence"/>
</dbReference>
<gene>
    <name evidence="2" type="ORF">AMURIS_01404</name>
</gene>
<sequence>MLEFKNVKPEKYGISSAAVKGFEERLARLGVQMHGYLLLCGKDIVGEKYYAPYGQDTLHRMYSITKSFTSMAVGLLLKQKKIALEDAICDYFPEKLPKDGPHPWCREMTIREMLTMRTCYASTTFKRYDRDDWVESFFRVKPDHVPGTVFSYDTSSSHVLAALVEKLTGMDMLDFLRREGLDRLGFSAEAYILKDPQGVSQGGSGLMCTLRDVARAAWLCSHYGMLEGEELLPADFMRQATANQVPTDLQPVLDEQGGYGYLFWMPRSVPGREHLHGFTMYGMGGQLALCFPELDFCLVTMADTIGNPAGLQMIYDSFYDILFPAVCAGRGEKEGQDGSAQKEEELRKGTMRGDGILPVEAAVRPERYVFHENPMKWIWLEFDWKQGKLRFEDPDGVRELAFDTEDWQMQNFPGTCYQCECRGAWKHGHFLLHCFITDEEQGHVSMDFGWKDERLSVRMVSTGEPFLQYYKGTGSGRREV</sequence>
<evidence type="ECO:0000313" key="3">
    <source>
        <dbReference type="Proteomes" id="UP000236311"/>
    </source>
</evidence>
<organism evidence="2 3">
    <name type="scientific">Acetatifactor muris</name>
    <dbReference type="NCBI Taxonomy" id="879566"/>
    <lineage>
        <taxon>Bacteria</taxon>
        <taxon>Bacillati</taxon>
        <taxon>Bacillota</taxon>
        <taxon>Clostridia</taxon>
        <taxon>Lachnospirales</taxon>
        <taxon>Lachnospiraceae</taxon>
        <taxon>Acetatifactor</taxon>
    </lineage>
</organism>
<reference evidence="2 3" key="1">
    <citation type="submission" date="2018-01" db="EMBL/GenBank/DDBJ databases">
        <authorList>
            <person name="Gaut B.S."/>
            <person name="Morton B.R."/>
            <person name="Clegg M.T."/>
            <person name="Duvall M.R."/>
        </authorList>
    </citation>
    <scope>NUCLEOTIDE SEQUENCE [LARGE SCALE GENOMIC DNA]</scope>
    <source>
        <strain evidence="2">GP69</strain>
    </source>
</reference>
<dbReference type="InterPro" id="IPR012338">
    <property type="entry name" value="Beta-lactam/transpept-like"/>
</dbReference>
<keyword evidence="3" id="KW-1185">Reference proteome</keyword>